<evidence type="ECO:0000256" key="2">
    <source>
        <dbReference type="ARBA" id="ARBA00022741"/>
    </source>
</evidence>
<dbReference type="EMBL" id="LR586016">
    <property type="protein sequence ID" value="VIP00712.1"/>
    <property type="molecule type" value="Genomic_DNA"/>
</dbReference>
<dbReference type="Gene3D" id="2.130.10.10">
    <property type="entry name" value="YVTN repeat-like/Quinoprotein amine dehydrogenase"/>
    <property type="match status" value="3"/>
</dbReference>
<dbReference type="SUPFAM" id="SSF50998">
    <property type="entry name" value="Quinoprotein alcohol dehydrogenase-like"/>
    <property type="match status" value="1"/>
</dbReference>
<dbReference type="PANTHER" id="PTHR43289:SF6">
    <property type="entry name" value="SERINE_THREONINE-PROTEIN KINASE NEKL-3"/>
    <property type="match status" value="1"/>
</dbReference>
<dbReference type="InterPro" id="IPR011047">
    <property type="entry name" value="Quinoprotein_ADH-like_sf"/>
</dbReference>
<dbReference type="Pfam" id="PF00069">
    <property type="entry name" value="Pkinase"/>
    <property type="match status" value="1"/>
</dbReference>
<gene>
    <name evidence="10" type="ORF">GMBLW1_32480</name>
</gene>
<evidence type="ECO:0000256" key="8">
    <source>
        <dbReference type="SAM" id="Phobius"/>
    </source>
</evidence>
<feature type="binding site" evidence="6">
    <location>
        <position position="143"/>
    </location>
    <ligand>
        <name>ATP</name>
        <dbReference type="ChEBI" id="CHEBI:30616"/>
    </ligand>
</feature>
<dbReference type="Gene3D" id="1.10.510.10">
    <property type="entry name" value="Transferase(Phosphotransferase) domain 1"/>
    <property type="match status" value="1"/>
</dbReference>
<feature type="transmembrane region" description="Helical" evidence="8">
    <location>
        <begin position="399"/>
        <end position="421"/>
    </location>
</feature>
<dbReference type="InterPro" id="IPR001680">
    <property type="entry name" value="WD40_rpt"/>
</dbReference>
<evidence type="ECO:0000256" key="7">
    <source>
        <dbReference type="SAM" id="MobiDB-lite"/>
    </source>
</evidence>
<proteinExistence type="predicted"/>
<feature type="compositionally biased region" description="Basic and acidic residues" evidence="7">
    <location>
        <begin position="1"/>
        <end position="21"/>
    </location>
</feature>
<dbReference type="InterPro" id="IPR011009">
    <property type="entry name" value="Kinase-like_dom_sf"/>
</dbReference>
<dbReference type="Pfam" id="PF00400">
    <property type="entry name" value="WD40"/>
    <property type="match status" value="2"/>
</dbReference>
<evidence type="ECO:0000256" key="4">
    <source>
        <dbReference type="ARBA" id="ARBA00022840"/>
    </source>
</evidence>
<dbReference type="Gene3D" id="3.30.200.20">
    <property type="entry name" value="Phosphorylase Kinase, domain 1"/>
    <property type="match status" value="1"/>
</dbReference>
<feature type="domain" description="Protein kinase" evidence="9">
    <location>
        <begin position="114"/>
        <end position="374"/>
    </location>
</feature>
<dbReference type="InterPro" id="IPR015943">
    <property type="entry name" value="WD40/YVTN_repeat-like_dom_sf"/>
</dbReference>
<feature type="compositionally biased region" description="Basic and acidic residues" evidence="7">
    <location>
        <begin position="443"/>
        <end position="465"/>
    </location>
</feature>
<dbReference type="PANTHER" id="PTHR43289">
    <property type="entry name" value="MITOGEN-ACTIVATED PROTEIN KINASE KINASE KINASE 20-RELATED"/>
    <property type="match status" value="1"/>
</dbReference>
<dbReference type="PROSITE" id="PS50082">
    <property type="entry name" value="WD_REPEATS_2"/>
    <property type="match status" value="2"/>
</dbReference>
<name>A0A6C2YI91_9BACT</name>
<keyword evidence="11" id="KW-1185">Reference proteome</keyword>
<dbReference type="InterPro" id="IPR008271">
    <property type="entry name" value="Ser/Thr_kinase_AS"/>
</dbReference>
<feature type="repeat" description="WD" evidence="5">
    <location>
        <begin position="620"/>
        <end position="660"/>
    </location>
</feature>
<dbReference type="SUPFAM" id="SSF69322">
    <property type="entry name" value="Tricorn protease domain 2"/>
    <property type="match status" value="1"/>
</dbReference>
<dbReference type="SUPFAM" id="SSF56112">
    <property type="entry name" value="Protein kinase-like (PK-like)"/>
    <property type="match status" value="1"/>
</dbReference>
<dbReference type="Proteomes" id="UP000464378">
    <property type="component" value="Chromosome"/>
</dbReference>
<dbReference type="KEGG" id="tim:GMBLW1_32480"/>
<dbReference type="InParanoid" id="A0A6C2YI91"/>
<keyword evidence="8" id="KW-1133">Transmembrane helix</keyword>
<accession>A0A6C2YI91</accession>
<dbReference type="GO" id="GO:0005524">
    <property type="term" value="F:ATP binding"/>
    <property type="evidence" value="ECO:0007669"/>
    <property type="project" value="UniProtKB-UniRule"/>
</dbReference>
<keyword evidence="5" id="KW-0853">WD repeat</keyword>
<feature type="region of interest" description="Disordered" evidence="7">
    <location>
        <begin position="1"/>
        <end position="44"/>
    </location>
</feature>
<dbReference type="InterPro" id="IPR017441">
    <property type="entry name" value="Protein_kinase_ATP_BS"/>
</dbReference>
<evidence type="ECO:0000256" key="1">
    <source>
        <dbReference type="ARBA" id="ARBA00022679"/>
    </source>
</evidence>
<keyword evidence="4 6" id="KW-0067">ATP-binding</keyword>
<keyword evidence="8" id="KW-0472">Membrane</keyword>
<dbReference type="SMART" id="SM00320">
    <property type="entry name" value="WD40"/>
    <property type="match status" value="8"/>
</dbReference>
<evidence type="ECO:0000259" key="9">
    <source>
        <dbReference type="PROSITE" id="PS50011"/>
    </source>
</evidence>
<keyword evidence="3 10" id="KW-0418">Kinase</keyword>
<dbReference type="InterPro" id="IPR000719">
    <property type="entry name" value="Prot_kinase_dom"/>
</dbReference>
<feature type="repeat" description="WD" evidence="5">
    <location>
        <begin position="661"/>
        <end position="702"/>
    </location>
</feature>
<dbReference type="PROSITE" id="PS00107">
    <property type="entry name" value="PROTEIN_KINASE_ATP"/>
    <property type="match status" value="1"/>
</dbReference>
<organism evidence="10">
    <name type="scientific">Tuwongella immobilis</name>
    <dbReference type="NCBI Taxonomy" id="692036"/>
    <lineage>
        <taxon>Bacteria</taxon>
        <taxon>Pseudomonadati</taxon>
        <taxon>Planctomycetota</taxon>
        <taxon>Planctomycetia</taxon>
        <taxon>Gemmatales</taxon>
        <taxon>Gemmataceae</taxon>
        <taxon>Tuwongella</taxon>
    </lineage>
</organism>
<keyword evidence="1" id="KW-0808">Transferase</keyword>
<evidence type="ECO:0000313" key="10">
    <source>
        <dbReference type="EMBL" id="VIP00712.1"/>
    </source>
</evidence>
<dbReference type="PROSITE" id="PS00108">
    <property type="entry name" value="PROTEIN_KINASE_ST"/>
    <property type="match status" value="1"/>
</dbReference>
<sequence length="1132" mass="124523">MTVPHSDSDHTLPDSPRKPEHLSSTGLHVVPPTPPAPTEHSSRGNIAYESTDDVLEALHPSRVARYGSTSDYASPAQPITHVTSMVMLEGGFSPLAQGDSVEPLPTNRITIPGYHLLGLLGRGGMGRVYHAVQQPINRPVALKMVDQRAQTIDLVRFLAEAEAIAAIDHPSVVRIYEFGEAQGQPYLAMEYLPGGSLADRLQREGPIPSRVAGIILEKLARGIQAAHDAGIVHRDLKPANVLFDGHGQPKIVDFGLAKIDGGSNLTQAEDVLGTPVYMSPEQARGGTQSVGPAADVYALGVILYEMLCGKPPFEHADVWKLLSKVQFDDPPSLRQKVPGISLDLERIVSTCLAKIPSERFASAGELADELQRWLNDEPLKIRPPGIFERINKWVRRKPTIAIAYILSVTVTGLLIFAVSAIQSLAREEEARQQLSDLQQATETARHNEELARKQAEADRDAAARARDEAIAARQAEQAAVGRLLRMDAHHTVELAYRQTLVPAVASAERLLETCPPEFRGWEWELVQSLCDQSAWKSNLQADSLGAFAIDPRNDHLWAIDTRGTLRSIHPQSGIPLVNVPLGILDAQCMTVLSHNQMIIVGTRAGDVFLIPAENRRPIHLGKHDGPVTDVAMLTTDQIVTTSEDQTIRVWSLATRNVLTTLERQSSAVRCVATAPRMDYFLTGGHDRRLRFWSTQTWQLQHTTEPLAGPITDIELSPDARTAFIVTQDGPIYQMLLFPTPEMSRPPFPIIPTPPARILSICMPAGIGTLLTSSNDQAVRIWPIPDNQKGHTLLTGHRSSVLKVLTTLRGDRAFSLTSQGEIFAWDLHQRPHQRRHFTGTRGRITQIAYHPKMTQLAMGDSSGSLRIIPLVGMNPPIEIIQAKEIRSMVYSPDGARLAVSTVHGHIAIVDTQTGRVQSQIVDANPIPNQLIFSPDGSELMGTLQTTDIQVWSTLTGKPLPPIQTQIPGIRSLVVSPDGTAFLVGTARGQILRLDRATRQTVEIAQFTGRITNILLTPNGESLLVTTDRVQDGLVQIRLANHAIQQRMVLSNPVEYLHCRNDNRTLVTSGSERFLRFWDLQQGVATLSIDLPRTGARPVQFSPDGKRLATQMDLNTLLEWHPGERIHRPSRGSR</sequence>
<reference evidence="10" key="1">
    <citation type="submission" date="2019-04" db="EMBL/GenBank/DDBJ databases">
        <authorList>
            <consortium name="Science for Life Laboratories"/>
        </authorList>
    </citation>
    <scope>NUCLEOTIDE SEQUENCE</scope>
    <source>
        <strain evidence="10">MBLW1</strain>
    </source>
</reference>
<evidence type="ECO:0000256" key="6">
    <source>
        <dbReference type="PROSITE-ProRule" id="PRU10141"/>
    </source>
</evidence>
<dbReference type="GO" id="GO:0004674">
    <property type="term" value="F:protein serine/threonine kinase activity"/>
    <property type="evidence" value="ECO:0007669"/>
    <property type="project" value="TreeGrafter"/>
</dbReference>
<evidence type="ECO:0000256" key="3">
    <source>
        <dbReference type="ARBA" id="ARBA00022777"/>
    </source>
</evidence>
<dbReference type="PROSITE" id="PS50294">
    <property type="entry name" value="WD_REPEATS_REGION"/>
    <property type="match status" value="1"/>
</dbReference>
<dbReference type="EMBL" id="LR593887">
    <property type="protein sequence ID" value="VTR96842.1"/>
    <property type="molecule type" value="Genomic_DNA"/>
</dbReference>
<keyword evidence="8" id="KW-0812">Transmembrane</keyword>
<dbReference type="AlphaFoldDB" id="A0A6C2YI91"/>
<evidence type="ECO:0000256" key="5">
    <source>
        <dbReference type="PROSITE-ProRule" id="PRU00221"/>
    </source>
</evidence>
<protein>
    <recommendedName>
        <fullName evidence="9">Protein kinase domain-containing protein</fullName>
    </recommendedName>
</protein>
<dbReference type="SMART" id="SM00220">
    <property type="entry name" value="S_TKc"/>
    <property type="match status" value="1"/>
</dbReference>
<dbReference type="CDD" id="cd14014">
    <property type="entry name" value="STKc_PknB_like"/>
    <property type="match status" value="1"/>
</dbReference>
<feature type="region of interest" description="Disordered" evidence="7">
    <location>
        <begin position="435"/>
        <end position="465"/>
    </location>
</feature>
<dbReference type="RefSeq" id="WP_162655901.1">
    <property type="nucleotide sequence ID" value="NZ_LR593887.1"/>
</dbReference>
<evidence type="ECO:0000313" key="11">
    <source>
        <dbReference type="Proteomes" id="UP000464378"/>
    </source>
</evidence>
<keyword evidence="2 6" id="KW-0547">Nucleotide-binding</keyword>
<dbReference type="PROSITE" id="PS50011">
    <property type="entry name" value="PROTEIN_KINASE_DOM"/>
    <property type="match status" value="1"/>
</dbReference>